<dbReference type="InterPro" id="IPR017853">
    <property type="entry name" value="GH"/>
</dbReference>
<evidence type="ECO:0000256" key="5">
    <source>
        <dbReference type="ARBA" id="ARBA00023001"/>
    </source>
</evidence>
<evidence type="ECO:0000256" key="1">
    <source>
        <dbReference type="ARBA" id="ARBA00000448"/>
    </source>
</evidence>
<comment type="catalytic activity">
    <reaction evidence="1 11">
        <text>Hydrolysis of terminal, non-reducing beta-D-glucosyl residues with release of beta-D-glucose.</text>
        <dbReference type="EC" id="3.2.1.21"/>
    </reaction>
</comment>
<dbReference type="GO" id="GO:0030245">
    <property type="term" value="P:cellulose catabolic process"/>
    <property type="evidence" value="ECO:0007669"/>
    <property type="project" value="UniProtKB-KW"/>
</dbReference>
<dbReference type="PATRIC" id="fig|742737.3.peg.4791"/>
<dbReference type="HOGENOM" id="CLU_001859_1_2_9"/>
<accession>G5IMS5</accession>
<feature type="binding site" evidence="10">
    <location>
        <position position="297"/>
    </location>
    <ligand>
        <name>substrate</name>
    </ligand>
</feature>
<feature type="binding site" evidence="10">
    <location>
        <position position="121"/>
    </location>
    <ligand>
        <name>substrate</name>
    </ligand>
</feature>
<dbReference type="RefSeq" id="WP_006782791.1">
    <property type="nucleotide sequence ID" value="NZ_CP040506.1"/>
</dbReference>
<dbReference type="OrthoDB" id="2339329at2"/>
<dbReference type="EMBL" id="ADLN01000122">
    <property type="protein sequence ID" value="EHI57208.1"/>
    <property type="molecule type" value="Genomic_DNA"/>
</dbReference>
<keyword evidence="6" id="KW-0119">Carbohydrate metabolism</keyword>
<feature type="binding site" evidence="10">
    <location>
        <position position="402"/>
    </location>
    <ligand>
        <name>substrate</name>
    </ligand>
</feature>
<keyword evidence="5" id="KW-0136">Cellulose degradation</keyword>
<dbReference type="AlphaFoldDB" id="G5IMS5"/>
<dbReference type="EC" id="3.2.1.21" evidence="3 11"/>
<evidence type="ECO:0000256" key="7">
    <source>
        <dbReference type="ARBA" id="ARBA00023295"/>
    </source>
</evidence>
<keyword evidence="8" id="KW-0624">Polysaccharide degradation</keyword>
<dbReference type="FunFam" id="3.20.20.80:FF:000004">
    <property type="entry name" value="Beta-glucosidase 6-phospho-beta-glucosidase"/>
    <property type="match status" value="1"/>
</dbReference>
<feature type="binding site" evidence="10">
    <location>
        <begin position="409"/>
        <end position="410"/>
    </location>
    <ligand>
        <name>substrate</name>
    </ligand>
</feature>
<comment type="caution">
    <text evidence="12">The sequence shown here is derived from an EMBL/GenBank/DDBJ whole genome shotgun (WGS) entry which is preliminary data.</text>
</comment>
<proteinExistence type="inferred from homology"/>
<feature type="binding site" evidence="10">
    <location>
        <position position="165"/>
    </location>
    <ligand>
        <name>substrate</name>
    </ligand>
</feature>
<dbReference type="PANTHER" id="PTHR10353:SF36">
    <property type="entry name" value="LP05116P"/>
    <property type="match status" value="1"/>
</dbReference>
<evidence type="ECO:0000256" key="10">
    <source>
        <dbReference type="PIRSR" id="PIRSR617736-2"/>
    </source>
</evidence>
<feature type="active site" description="Nucleophile" evidence="9">
    <location>
        <position position="355"/>
    </location>
</feature>
<organism evidence="12 13">
    <name type="scientific">Hungatella hathewayi WAL-18680</name>
    <dbReference type="NCBI Taxonomy" id="742737"/>
    <lineage>
        <taxon>Bacteria</taxon>
        <taxon>Bacillati</taxon>
        <taxon>Bacillota</taxon>
        <taxon>Clostridia</taxon>
        <taxon>Lachnospirales</taxon>
        <taxon>Lachnospiraceae</taxon>
        <taxon>Hungatella</taxon>
    </lineage>
</organism>
<dbReference type="PANTHER" id="PTHR10353">
    <property type="entry name" value="GLYCOSYL HYDROLASE"/>
    <property type="match status" value="1"/>
</dbReference>
<dbReference type="PRINTS" id="PR00131">
    <property type="entry name" value="GLHYDRLASE1"/>
</dbReference>
<sequence>MGKIQFPEGFIWGCATSSYQIEGGVHEDGRGETIWDRYCSIPGNVANGENGDVASDHFHRYREDVALMKRMGMKAYRFSIAWSRILPAGYGEVNEKGIQFYSNLIDELLAAGIEPYVTLYHWDLPQALQDRGGWTNPQMAEYFLEFGRICIDRFGDRVKKWITLNEPYCAAFLGYYEGRQAPGYHDFSAAVSAAYHMYVGHGLVVKYFRESGKGGEIGIALNLMGRLPFSEKPEDVEAAKRADGYLNRWFIEPIMLGKYPQDMIDFYTSQGVVLPKFQKEELELMSQPLDFIGLNYYNDFHVKYSEKVWPLQFVIENLPHSVVNDRNWPVTEMGFKRMMKRMKEEYGVGNIVVTENGTSFHDVVSGNYEVKDYARLDYLERHIRVLHETIEEGVNVSAYFVWSFYDNFEWSFGYNSRFGIVYVDFKTQERIVKESGHWYSQVIERNGLEV</sequence>
<dbReference type="GO" id="GO:0005829">
    <property type="term" value="C:cytosol"/>
    <property type="evidence" value="ECO:0007669"/>
    <property type="project" value="TreeGrafter"/>
</dbReference>
<dbReference type="PROSITE" id="PS00653">
    <property type="entry name" value="GLYCOSYL_HYDROL_F1_2"/>
    <property type="match status" value="1"/>
</dbReference>
<dbReference type="Pfam" id="PF00232">
    <property type="entry name" value="Glyco_hydro_1"/>
    <property type="match status" value="1"/>
</dbReference>
<evidence type="ECO:0000256" key="9">
    <source>
        <dbReference type="PIRSR" id="PIRSR617736-1"/>
    </source>
</evidence>
<evidence type="ECO:0000256" key="2">
    <source>
        <dbReference type="ARBA" id="ARBA00010838"/>
    </source>
</evidence>
<gene>
    <name evidence="12" type="ORF">HMPREF9473_04803</name>
</gene>
<dbReference type="GO" id="GO:0008422">
    <property type="term" value="F:beta-glucosidase activity"/>
    <property type="evidence" value="ECO:0007669"/>
    <property type="project" value="UniProtKB-EC"/>
</dbReference>
<evidence type="ECO:0000256" key="11">
    <source>
        <dbReference type="RuleBase" id="RU361175"/>
    </source>
</evidence>
<feature type="active site" description="Proton donor" evidence="9">
    <location>
        <position position="166"/>
    </location>
</feature>
<reference evidence="12 13" key="1">
    <citation type="submission" date="2011-08" db="EMBL/GenBank/DDBJ databases">
        <title>The Genome Sequence of Clostridium hathewayi WAL-18680.</title>
        <authorList>
            <consortium name="The Broad Institute Genome Sequencing Platform"/>
            <person name="Earl A."/>
            <person name="Ward D."/>
            <person name="Feldgarden M."/>
            <person name="Gevers D."/>
            <person name="Finegold S.M."/>
            <person name="Summanen P.H."/>
            <person name="Molitoris D.R."/>
            <person name="Song M."/>
            <person name="Daigneault M."/>
            <person name="Allen-Vercoe E."/>
            <person name="Young S.K."/>
            <person name="Zeng Q."/>
            <person name="Gargeya S."/>
            <person name="Fitzgerald M."/>
            <person name="Haas B."/>
            <person name="Abouelleil A."/>
            <person name="Alvarado L."/>
            <person name="Arachchi H.M."/>
            <person name="Berlin A."/>
            <person name="Brown A."/>
            <person name="Chapman S.B."/>
            <person name="Chen Z."/>
            <person name="Dunbar C."/>
            <person name="Freedman E."/>
            <person name="Gearin G."/>
            <person name="Gellesch M."/>
            <person name="Goldberg J."/>
            <person name="Griggs A."/>
            <person name="Gujja S."/>
            <person name="Heiman D."/>
            <person name="Howarth C."/>
            <person name="Larson L."/>
            <person name="Lui A."/>
            <person name="MacDonald P.J.P."/>
            <person name="Montmayeur A."/>
            <person name="Murphy C."/>
            <person name="Neiman D."/>
            <person name="Pearson M."/>
            <person name="Priest M."/>
            <person name="Roberts A."/>
            <person name="Saif S."/>
            <person name="Shea T."/>
            <person name="Shenoy N."/>
            <person name="Sisk P."/>
            <person name="Stolte C."/>
            <person name="Sykes S."/>
            <person name="Wortman J."/>
            <person name="Nusbaum C."/>
            <person name="Birren B."/>
        </authorList>
    </citation>
    <scope>NUCLEOTIDE SEQUENCE [LARGE SCALE GENOMIC DNA]</scope>
    <source>
        <strain evidence="12 13">WAL-18680</strain>
    </source>
</reference>
<dbReference type="InterPro" id="IPR001360">
    <property type="entry name" value="Glyco_hydro_1"/>
</dbReference>
<keyword evidence="7 11" id="KW-0326">Glycosidase</keyword>
<keyword evidence="4 11" id="KW-0378">Hydrolase</keyword>
<feature type="binding site" evidence="10">
    <location>
        <position position="20"/>
    </location>
    <ligand>
        <name>substrate</name>
    </ligand>
</feature>
<protein>
    <recommendedName>
        <fullName evidence="3 11">Beta-glucosidase</fullName>
        <ecNumber evidence="3 11">3.2.1.21</ecNumber>
    </recommendedName>
</protein>
<keyword evidence="13" id="KW-1185">Reference proteome</keyword>
<evidence type="ECO:0000256" key="8">
    <source>
        <dbReference type="ARBA" id="ARBA00023326"/>
    </source>
</evidence>
<dbReference type="SUPFAM" id="SSF51445">
    <property type="entry name" value="(Trans)glycosidases"/>
    <property type="match status" value="1"/>
</dbReference>
<evidence type="ECO:0000256" key="4">
    <source>
        <dbReference type="ARBA" id="ARBA00022801"/>
    </source>
</evidence>
<dbReference type="InterPro" id="IPR017736">
    <property type="entry name" value="Glyco_hydro_1_beta-glucosidase"/>
</dbReference>
<comment type="similarity">
    <text evidence="2 11">Belongs to the glycosyl hydrolase 1 family.</text>
</comment>
<evidence type="ECO:0000313" key="13">
    <source>
        <dbReference type="Proteomes" id="UP000005384"/>
    </source>
</evidence>
<dbReference type="InterPro" id="IPR033132">
    <property type="entry name" value="GH_1_N_CS"/>
</dbReference>
<dbReference type="Gene3D" id="3.20.20.80">
    <property type="entry name" value="Glycosidases"/>
    <property type="match status" value="1"/>
</dbReference>
<name>G5IMS5_9FIRM</name>
<evidence type="ECO:0000313" key="12">
    <source>
        <dbReference type="EMBL" id="EHI57208.1"/>
    </source>
</evidence>
<evidence type="ECO:0000256" key="6">
    <source>
        <dbReference type="ARBA" id="ARBA00023277"/>
    </source>
</evidence>
<evidence type="ECO:0000256" key="3">
    <source>
        <dbReference type="ARBA" id="ARBA00012744"/>
    </source>
</evidence>
<dbReference type="NCBIfam" id="TIGR03356">
    <property type="entry name" value="BGL"/>
    <property type="match status" value="1"/>
</dbReference>
<dbReference type="Proteomes" id="UP000005384">
    <property type="component" value="Unassembled WGS sequence"/>
</dbReference>